<evidence type="ECO:0000256" key="2">
    <source>
        <dbReference type="ARBA" id="ARBA00023136"/>
    </source>
</evidence>
<evidence type="ECO:0000313" key="5">
    <source>
        <dbReference type="EMBL" id="KQH80073.1"/>
    </source>
</evidence>
<feature type="region of interest" description="Disordered" evidence="3">
    <location>
        <begin position="1"/>
        <end position="85"/>
    </location>
</feature>
<dbReference type="GO" id="GO:0016020">
    <property type="term" value="C:membrane"/>
    <property type="evidence" value="ECO:0007669"/>
    <property type="project" value="UniProtKB-SubCell"/>
</dbReference>
<dbReference type="AlphaFoldDB" id="A0A0Q2LVX9"/>
<name>A0A0Q2LVX9_MYCGO</name>
<protein>
    <submittedName>
        <fullName evidence="5">Mammalian cell entry protein</fullName>
    </submittedName>
</protein>
<organism evidence="5 6">
    <name type="scientific">Mycobacterium gordonae</name>
    <dbReference type="NCBI Taxonomy" id="1778"/>
    <lineage>
        <taxon>Bacteria</taxon>
        <taxon>Bacillati</taxon>
        <taxon>Actinomycetota</taxon>
        <taxon>Actinomycetes</taxon>
        <taxon>Mycobacteriales</taxon>
        <taxon>Mycobacteriaceae</taxon>
        <taxon>Mycobacterium</taxon>
    </lineage>
</organism>
<dbReference type="OrthoDB" id="4761205at2"/>
<feature type="compositionally biased region" description="Basic residues" evidence="3">
    <location>
        <begin position="72"/>
        <end position="85"/>
    </location>
</feature>
<dbReference type="EMBL" id="LKTM01000046">
    <property type="protein sequence ID" value="KQH80073.1"/>
    <property type="molecule type" value="Genomic_DNA"/>
</dbReference>
<evidence type="ECO:0000256" key="4">
    <source>
        <dbReference type="SAM" id="Phobius"/>
    </source>
</evidence>
<evidence type="ECO:0000256" key="3">
    <source>
        <dbReference type="SAM" id="MobiDB-lite"/>
    </source>
</evidence>
<gene>
    <name evidence="5" type="ORF">AO501_30495</name>
</gene>
<accession>A0A0Q2LVX9</accession>
<feature type="compositionally biased region" description="Low complexity" evidence="3">
    <location>
        <begin position="60"/>
        <end position="71"/>
    </location>
</feature>
<feature type="transmembrane region" description="Helical" evidence="4">
    <location>
        <begin position="90"/>
        <end position="113"/>
    </location>
</feature>
<comment type="subcellular location">
    <subcellularLocation>
        <location evidence="1">Membrane</location>
    </subcellularLocation>
</comment>
<proteinExistence type="predicted"/>
<feature type="compositionally biased region" description="Acidic residues" evidence="3">
    <location>
        <begin position="11"/>
        <end position="21"/>
    </location>
</feature>
<keyword evidence="4" id="KW-0812">Transmembrane</keyword>
<dbReference type="STRING" id="1778.A9W97_06005"/>
<feature type="compositionally biased region" description="Low complexity" evidence="3">
    <location>
        <begin position="26"/>
        <end position="38"/>
    </location>
</feature>
<comment type="caution">
    <text evidence="5">The sequence shown here is derived from an EMBL/GenBank/DDBJ whole genome shotgun (WGS) entry which is preliminary data.</text>
</comment>
<feature type="compositionally biased region" description="Acidic residues" evidence="3">
    <location>
        <begin position="39"/>
        <end position="59"/>
    </location>
</feature>
<reference evidence="5 6" key="1">
    <citation type="submission" date="2015-10" db="EMBL/GenBank/DDBJ databases">
        <title>Mycobacterium gordonae draft genome assembly.</title>
        <authorList>
            <person name="Ustinova V."/>
            <person name="Smirnova T."/>
            <person name="Blagodatskikh K."/>
            <person name="Varlamov D."/>
            <person name="Larionova E."/>
            <person name="Chernousova L."/>
        </authorList>
    </citation>
    <scope>NUCLEOTIDE SEQUENCE [LARGE SCALE GENOMIC DNA]</scope>
    <source>
        <strain evidence="5 6">CTRI 14-8773</strain>
    </source>
</reference>
<sequence>MEDQQPAAGDLTDEARDESEAADSQAETVEAAAPVTETDAAEGDSPEADGADSEAEPADSAEPGETQAKPVKPVKQKKQKKQRKRRPGRVAAVVIALVAALFVGSSAFAAAMVQPYLAERATIEVKVKVARAAANAITTLWSYTPENMDTLADRAGRYLTGDFGAQYRKFVEEKVVGPNKQLKITNSTEVTGVAVESLEGPNATVIVYTNTTATTPLKKNIPSLQYLSYRMSMKREGDRWLVTRMTTITSLDVTPQL</sequence>
<evidence type="ECO:0000313" key="6">
    <source>
        <dbReference type="Proteomes" id="UP000051677"/>
    </source>
</evidence>
<dbReference type="PANTHER" id="PTHR37042">
    <property type="entry name" value="OUTER MEMBRANE PROTEIN RV1973"/>
    <property type="match status" value="1"/>
</dbReference>
<keyword evidence="2 4" id="KW-0472">Membrane</keyword>
<keyword evidence="4" id="KW-1133">Transmembrane helix</keyword>
<evidence type="ECO:0000256" key="1">
    <source>
        <dbReference type="ARBA" id="ARBA00004370"/>
    </source>
</evidence>
<dbReference type="RefSeq" id="WP_055577056.1">
    <property type="nucleotide sequence ID" value="NZ_LKTM01000046.1"/>
</dbReference>
<dbReference type="PANTHER" id="PTHR37042:SF4">
    <property type="entry name" value="OUTER MEMBRANE PROTEIN RV1973"/>
    <property type="match status" value="1"/>
</dbReference>
<dbReference type="Proteomes" id="UP000051677">
    <property type="component" value="Unassembled WGS sequence"/>
</dbReference>